<dbReference type="AlphaFoldDB" id="A0A368JM78"/>
<name>A0A368JM78_9BACT</name>
<reference evidence="1 2" key="1">
    <citation type="submission" date="2018-07" db="EMBL/GenBank/DDBJ databases">
        <title>Genome analysis of Larkinella rosea.</title>
        <authorList>
            <person name="Zhou Z."/>
            <person name="Wang G."/>
        </authorList>
    </citation>
    <scope>NUCLEOTIDE SEQUENCE [LARGE SCALE GENOMIC DNA]</scope>
    <source>
        <strain evidence="2">zzj9</strain>
    </source>
</reference>
<dbReference type="OrthoDB" id="793060at2"/>
<proteinExistence type="predicted"/>
<gene>
    <name evidence="1" type="ORF">DUE52_20685</name>
</gene>
<protein>
    <submittedName>
        <fullName evidence="1">Uncharacterized protein</fullName>
    </submittedName>
</protein>
<evidence type="ECO:0000313" key="2">
    <source>
        <dbReference type="Proteomes" id="UP000253383"/>
    </source>
</evidence>
<sequence length="159" mass="18492">MAVLISWLALAATLYQLYLQRTHNEKSLQPLGQIDLEDRQGHLYIHVTNNGLGPMIVDQLLFLKDGKPYTTIDACLNLVRQSYTAIAVNESVRKVILPNSRLVIFETRFEKGEEDLHLVRQQLSSIRLKVVFRDIYNNKTTIERDFQWFARYAIEEGQQ</sequence>
<keyword evidence="2" id="KW-1185">Reference proteome</keyword>
<dbReference type="Proteomes" id="UP000253383">
    <property type="component" value="Unassembled WGS sequence"/>
</dbReference>
<organism evidence="1 2">
    <name type="scientific">Larkinella punicea</name>
    <dbReference type="NCBI Taxonomy" id="2315727"/>
    <lineage>
        <taxon>Bacteria</taxon>
        <taxon>Pseudomonadati</taxon>
        <taxon>Bacteroidota</taxon>
        <taxon>Cytophagia</taxon>
        <taxon>Cytophagales</taxon>
        <taxon>Spirosomataceae</taxon>
        <taxon>Larkinella</taxon>
    </lineage>
</organism>
<dbReference type="EMBL" id="QOWE01000018">
    <property type="protein sequence ID" value="RCR67663.1"/>
    <property type="molecule type" value="Genomic_DNA"/>
</dbReference>
<accession>A0A368JM78</accession>
<evidence type="ECO:0000313" key="1">
    <source>
        <dbReference type="EMBL" id="RCR67663.1"/>
    </source>
</evidence>
<comment type="caution">
    <text evidence="1">The sequence shown here is derived from an EMBL/GenBank/DDBJ whole genome shotgun (WGS) entry which is preliminary data.</text>
</comment>